<dbReference type="Gene3D" id="3.40.630.30">
    <property type="match status" value="1"/>
</dbReference>
<feature type="domain" description="N-acetyltransferase" evidence="1">
    <location>
        <begin position="17"/>
        <end position="168"/>
    </location>
</feature>
<comment type="caution">
    <text evidence="2">The sequence shown here is derived from an EMBL/GenBank/DDBJ whole genome shotgun (WGS) entry which is preliminary data.</text>
</comment>
<dbReference type="GO" id="GO:0016747">
    <property type="term" value="F:acyltransferase activity, transferring groups other than amino-acyl groups"/>
    <property type="evidence" value="ECO:0007669"/>
    <property type="project" value="InterPro"/>
</dbReference>
<reference evidence="2" key="1">
    <citation type="journal article" date="2015" name="Nature">
        <title>Complex archaea that bridge the gap between prokaryotes and eukaryotes.</title>
        <authorList>
            <person name="Spang A."/>
            <person name="Saw J.H."/>
            <person name="Jorgensen S.L."/>
            <person name="Zaremba-Niedzwiedzka K."/>
            <person name="Martijn J."/>
            <person name="Lind A.E."/>
            <person name="van Eijk R."/>
            <person name="Schleper C."/>
            <person name="Guy L."/>
            <person name="Ettema T.J."/>
        </authorList>
    </citation>
    <scope>NUCLEOTIDE SEQUENCE</scope>
</reference>
<evidence type="ECO:0000313" key="2">
    <source>
        <dbReference type="EMBL" id="KKM07114.1"/>
    </source>
</evidence>
<dbReference type="Pfam" id="PF13527">
    <property type="entry name" value="Acetyltransf_9"/>
    <property type="match status" value="1"/>
</dbReference>
<dbReference type="InterPro" id="IPR000182">
    <property type="entry name" value="GNAT_dom"/>
</dbReference>
<dbReference type="SUPFAM" id="SSF55729">
    <property type="entry name" value="Acyl-CoA N-acyltransferases (Nat)"/>
    <property type="match status" value="1"/>
</dbReference>
<gene>
    <name evidence="2" type="ORF">LCGC14_1737170</name>
</gene>
<dbReference type="InterPro" id="IPR016181">
    <property type="entry name" value="Acyl_CoA_acyltransferase"/>
</dbReference>
<name>A0A0F9H7P1_9ZZZZ</name>
<organism evidence="2">
    <name type="scientific">marine sediment metagenome</name>
    <dbReference type="NCBI Taxonomy" id="412755"/>
    <lineage>
        <taxon>unclassified sequences</taxon>
        <taxon>metagenomes</taxon>
        <taxon>ecological metagenomes</taxon>
    </lineage>
</organism>
<protein>
    <recommendedName>
        <fullName evidence="1">N-acetyltransferase domain-containing protein</fullName>
    </recommendedName>
</protein>
<accession>A0A0F9H7P1</accession>
<evidence type="ECO:0000259" key="1">
    <source>
        <dbReference type="PROSITE" id="PS51186"/>
    </source>
</evidence>
<sequence>MMFENVLPYSKKLDDGLIMKSVSSIEDVEKLVSFTKLIHGEESDARLIKTLILDHPYSKPDYFLFIENEKENTIVSSLCLIPWIWRYKEVEIKTGEMGFVGTLKEYRNKGLIRLLNKRFVELLRRDEFFMSHIQGIAFFYKQFGYEYAIPLEGGFRIDPHYIEDILVAKSQKIKFHLATTVDIPILESLYKKSALEFDITSIRETKIWDFLLGPAMSCDPTMEIWNILDENDNIIGYFRITQVGFGEGLILSEVSNLSYVMAQAVLKRLKDLCKKYNKPFIRLNIHQNTTLTKVALNLGAINLEHYAWQIKIVDLKKFVERVSNIFEKRIKSSVFENLTEKILINLYRMAIELNFIGGKIKNIDFVQFSKDNGLLRIPPNLFIPLILGYYSREDLVQHHHDFLYDKKDKLLIDILFPKVDSFIYSIY</sequence>
<dbReference type="AlphaFoldDB" id="A0A0F9H7P1"/>
<dbReference type="EMBL" id="LAZR01015842">
    <property type="protein sequence ID" value="KKM07114.1"/>
    <property type="molecule type" value="Genomic_DNA"/>
</dbReference>
<proteinExistence type="predicted"/>
<dbReference type="PROSITE" id="PS51186">
    <property type="entry name" value="GNAT"/>
    <property type="match status" value="1"/>
</dbReference>